<feature type="active site" description="Proton donor/acceptor" evidence="4">
    <location>
        <position position="146"/>
    </location>
</feature>
<dbReference type="PIRSF" id="PIRSF001365">
    <property type="entry name" value="DHDPS"/>
    <property type="match status" value="1"/>
</dbReference>
<dbReference type="PRINTS" id="PR00146">
    <property type="entry name" value="DHPICSNTHASE"/>
</dbReference>
<dbReference type="PANTHER" id="PTHR12128:SF66">
    <property type="entry name" value="4-HYDROXY-2-OXOGLUTARATE ALDOLASE, MITOCHONDRIAL"/>
    <property type="match status" value="1"/>
</dbReference>
<keyword evidence="2 3" id="KW-0456">Lyase</keyword>
<sequence length="319" mass="35022">MLSVNDIKGLYAITPTPSKPGAERWDATDTVDLDELARLTEALVQSGVNGMVAMGTTGECATLTNSEWEQAAACVIETVRKRVPLFVGTTALGTHEIVRRNRFILDLGADGTMLGLPMWQPCTLDMAVQFYADMSEAFPQLAIMAYDNPGAFRFNFPPPFWAQVARRAPTVICTKHGPDPMISALIGMTQGKIRFLPHIAGAYAMARIEPEHNIAFWATEASMGPEPALALRDAIDAGDWARAKAIDTDIGYTMQTFFPPGGMAEFASYNIQLEKIRFDESGYCKAGPIRPPYHVIPDTIEQGARECGRRWKALRGKYG</sequence>
<evidence type="ECO:0000313" key="7">
    <source>
        <dbReference type="Proteomes" id="UP000092952"/>
    </source>
</evidence>
<accession>A0A1B1YSS8</accession>
<dbReference type="AlphaFoldDB" id="A0A1B1YSS8"/>
<evidence type="ECO:0000256" key="5">
    <source>
        <dbReference type="PIRSR" id="PIRSR001365-2"/>
    </source>
</evidence>
<dbReference type="STRING" id="1810504.PG2T_05760"/>
<evidence type="ECO:0000256" key="2">
    <source>
        <dbReference type="ARBA" id="ARBA00023239"/>
    </source>
</evidence>
<organism evidence="6 7">
    <name type="scientific">Immundisolibacter cernigliae</name>
    <dbReference type="NCBI Taxonomy" id="1810504"/>
    <lineage>
        <taxon>Bacteria</taxon>
        <taxon>Pseudomonadati</taxon>
        <taxon>Pseudomonadota</taxon>
        <taxon>Gammaproteobacteria</taxon>
        <taxon>Immundisolibacterales</taxon>
        <taxon>Immundisolibacteraceae</taxon>
        <taxon>Immundisolibacter</taxon>
    </lineage>
</organism>
<feature type="binding site" evidence="5">
    <location>
        <position position="57"/>
    </location>
    <ligand>
        <name>pyruvate</name>
        <dbReference type="ChEBI" id="CHEBI:15361"/>
    </ligand>
</feature>
<dbReference type="SMART" id="SM01130">
    <property type="entry name" value="DHDPS"/>
    <property type="match status" value="1"/>
</dbReference>
<dbReference type="RefSeq" id="WP_068803360.1">
    <property type="nucleotide sequence ID" value="NZ_CP014671.1"/>
</dbReference>
<protein>
    <recommendedName>
        <fullName evidence="8">Aldolase</fullName>
    </recommendedName>
</protein>
<dbReference type="GO" id="GO:0008840">
    <property type="term" value="F:4-hydroxy-tetrahydrodipicolinate synthase activity"/>
    <property type="evidence" value="ECO:0007669"/>
    <property type="project" value="TreeGrafter"/>
</dbReference>
<evidence type="ECO:0000256" key="4">
    <source>
        <dbReference type="PIRSR" id="PIRSR001365-1"/>
    </source>
</evidence>
<evidence type="ECO:0008006" key="8">
    <source>
        <dbReference type="Google" id="ProtNLM"/>
    </source>
</evidence>
<dbReference type="InterPro" id="IPR013785">
    <property type="entry name" value="Aldolase_TIM"/>
</dbReference>
<reference evidence="7" key="1">
    <citation type="submission" date="2016-03" db="EMBL/GenBank/DDBJ databases">
        <title>Complete genome sequence of Solimmundus cernigliae, representing a novel lineage of polycyclic aromatic hydrocarbon degraders within the Gammaproteobacteria.</title>
        <authorList>
            <person name="Singleton D.R."/>
            <person name="Dickey A.N."/>
            <person name="Scholl E.H."/>
            <person name="Wright F.A."/>
            <person name="Aitken M.D."/>
        </authorList>
    </citation>
    <scope>NUCLEOTIDE SEQUENCE [LARGE SCALE GENOMIC DNA]</scope>
    <source>
        <strain evidence="7">TR3.2</strain>
    </source>
</reference>
<dbReference type="Proteomes" id="UP000092952">
    <property type="component" value="Chromosome"/>
</dbReference>
<dbReference type="KEGG" id="gbi:PG2T_05760"/>
<dbReference type="OrthoDB" id="9782828at2"/>
<proteinExistence type="inferred from homology"/>
<gene>
    <name evidence="6" type="ORF">PG2T_05760</name>
</gene>
<evidence type="ECO:0000256" key="1">
    <source>
        <dbReference type="ARBA" id="ARBA00007592"/>
    </source>
</evidence>
<dbReference type="EMBL" id="CP014671">
    <property type="protein sequence ID" value="ANX03747.1"/>
    <property type="molecule type" value="Genomic_DNA"/>
</dbReference>
<keyword evidence="7" id="KW-1185">Reference proteome</keyword>
<dbReference type="SUPFAM" id="SSF51569">
    <property type="entry name" value="Aldolase"/>
    <property type="match status" value="1"/>
</dbReference>
<dbReference type="InParanoid" id="A0A1B1YSS8"/>
<evidence type="ECO:0000256" key="3">
    <source>
        <dbReference type="PIRNR" id="PIRNR001365"/>
    </source>
</evidence>
<name>A0A1B1YSS8_9GAMM</name>
<comment type="similarity">
    <text evidence="1 3">Belongs to the DapA family.</text>
</comment>
<feature type="active site" description="Schiff-base intermediate with substrate" evidence="4">
    <location>
        <position position="175"/>
    </location>
</feature>
<evidence type="ECO:0000313" key="6">
    <source>
        <dbReference type="EMBL" id="ANX03747.1"/>
    </source>
</evidence>
<dbReference type="InterPro" id="IPR002220">
    <property type="entry name" value="DapA-like"/>
</dbReference>
<dbReference type="Pfam" id="PF00701">
    <property type="entry name" value="DHDPS"/>
    <property type="match status" value="1"/>
</dbReference>
<dbReference type="Gene3D" id="3.20.20.70">
    <property type="entry name" value="Aldolase class I"/>
    <property type="match status" value="1"/>
</dbReference>
<dbReference type="PANTHER" id="PTHR12128">
    <property type="entry name" value="DIHYDRODIPICOLINATE SYNTHASE"/>
    <property type="match status" value="1"/>
</dbReference>